<accession>A0A2K4ZPI4</accession>
<evidence type="ECO:0000313" key="1">
    <source>
        <dbReference type="EMBL" id="SOY32391.1"/>
    </source>
</evidence>
<keyword evidence="2" id="KW-1185">Reference proteome</keyword>
<protein>
    <recommendedName>
        <fullName evidence="3">HTH cro/C1-type domain-containing protein</fullName>
    </recommendedName>
</protein>
<sequence length="65" mass="7556">MTSEELRQEMLAFLEKNGMKKSIVAKQTGLSSSILSSWFSGRGNLREIEIDVVQRFFDERRKKFA</sequence>
<evidence type="ECO:0008006" key="3">
    <source>
        <dbReference type="Google" id="ProtNLM"/>
    </source>
</evidence>
<reference evidence="1 2" key="1">
    <citation type="submission" date="2018-01" db="EMBL/GenBank/DDBJ databases">
        <authorList>
            <person name="Gaut B.S."/>
            <person name="Morton B.R."/>
            <person name="Clegg M.T."/>
            <person name="Duvall M.R."/>
        </authorList>
    </citation>
    <scope>NUCLEOTIDE SEQUENCE [LARGE SCALE GENOMIC DNA]</scope>
    <source>
        <strain evidence="1">GP69</strain>
    </source>
</reference>
<dbReference type="Proteomes" id="UP000236311">
    <property type="component" value="Unassembled WGS sequence"/>
</dbReference>
<proteinExistence type="predicted"/>
<dbReference type="SUPFAM" id="SSF47413">
    <property type="entry name" value="lambda repressor-like DNA-binding domains"/>
    <property type="match status" value="1"/>
</dbReference>
<dbReference type="EMBL" id="OFSM01000048">
    <property type="protein sequence ID" value="SOY32391.1"/>
    <property type="molecule type" value="Genomic_DNA"/>
</dbReference>
<dbReference type="Gene3D" id="1.10.260.40">
    <property type="entry name" value="lambda repressor-like DNA-binding domains"/>
    <property type="match status" value="1"/>
</dbReference>
<organism evidence="1 2">
    <name type="scientific">Acetatifactor muris</name>
    <dbReference type="NCBI Taxonomy" id="879566"/>
    <lineage>
        <taxon>Bacteria</taxon>
        <taxon>Bacillati</taxon>
        <taxon>Bacillota</taxon>
        <taxon>Clostridia</taxon>
        <taxon>Lachnospirales</taxon>
        <taxon>Lachnospiraceae</taxon>
        <taxon>Acetatifactor</taxon>
    </lineage>
</organism>
<dbReference type="InterPro" id="IPR010982">
    <property type="entry name" value="Lambda_DNA-bd_dom_sf"/>
</dbReference>
<dbReference type="AlphaFoldDB" id="A0A2K4ZPI4"/>
<dbReference type="RefSeq" id="WP_103242343.1">
    <property type="nucleotide sequence ID" value="NZ_JANJZD010000053.1"/>
</dbReference>
<dbReference type="GO" id="GO:0003677">
    <property type="term" value="F:DNA binding"/>
    <property type="evidence" value="ECO:0007669"/>
    <property type="project" value="InterPro"/>
</dbReference>
<evidence type="ECO:0000313" key="2">
    <source>
        <dbReference type="Proteomes" id="UP000236311"/>
    </source>
</evidence>
<name>A0A2K4ZPI4_9FIRM</name>
<gene>
    <name evidence="1" type="ORF">AMURIS_05150</name>
</gene>